<evidence type="ECO:0000313" key="1">
    <source>
        <dbReference type="EMBL" id="GAQ79288.1"/>
    </source>
</evidence>
<dbReference type="InterPro" id="IPR010865">
    <property type="entry name" value="DUF1499"/>
</dbReference>
<accession>A0A1Y1HTX3</accession>
<dbReference type="InterPro" id="IPR037734">
    <property type="entry name" value="Thylakoid_lumenal_17.9"/>
</dbReference>
<evidence type="ECO:0000313" key="2">
    <source>
        <dbReference type="Proteomes" id="UP000054558"/>
    </source>
</evidence>
<dbReference type="OMA" id="EELGWYA"/>
<organism evidence="1 2">
    <name type="scientific">Klebsormidium nitens</name>
    <name type="common">Green alga</name>
    <name type="synonym">Ulothrix nitens</name>
    <dbReference type="NCBI Taxonomy" id="105231"/>
    <lineage>
        <taxon>Eukaryota</taxon>
        <taxon>Viridiplantae</taxon>
        <taxon>Streptophyta</taxon>
        <taxon>Klebsormidiophyceae</taxon>
        <taxon>Klebsormidiales</taxon>
        <taxon>Klebsormidiaceae</taxon>
        <taxon>Klebsormidium</taxon>
    </lineage>
</organism>
<dbReference type="Pfam" id="PF07386">
    <property type="entry name" value="DUF1499"/>
    <property type="match status" value="1"/>
</dbReference>
<gene>
    <name evidence="1" type="ORF">KFL_000270480</name>
</gene>
<evidence type="ECO:0008006" key="3">
    <source>
        <dbReference type="Google" id="ProtNLM"/>
    </source>
</evidence>
<dbReference type="PANTHER" id="PTHR36783">
    <property type="entry name" value="THYLAKOID LUMENAL 17.9 KDA PROTEIN, CHLOROPLASTIC"/>
    <property type="match status" value="1"/>
</dbReference>
<dbReference type="EMBL" id="DF236976">
    <property type="protein sequence ID" value="GAQ79288.1"/>
    <property type="molecule type" value="Genomic_DNA"/>
</dbReference>
<dbReference type="STRING" id="105231.A0A1Y1HTX3"/>
<proteinExistence type="predicted"/>
<dbReference type="PANTHER" id="PTHR36783:SF2">
    <property type="entry name" value="THYLAKOID LUMENAL 17.9 KDA PROTEIN, CHLOROPLASTIC"/>
    <property type="match status" value="1"/>
</dbReference>
<dbReference type="OrthoDB" id="200029at2759"/>
<keyword evidence="2" id="KW-1185">Reference proteome</keyword>
<name>A0A1Y1HTX3_KLENI</name>
<dbReference type="Proteomes" id="UP000054558">
    <property type="component" value="Unassembled WGS sequence"/>
</dbReference>
<dbReference type="AlphaFoldDB" id="A0A1Y1HTX3"/>
<sequence length="295" mass="32417">MDAFLLSQSGYCQLSGVPTRGKTRRHSPDRIRIAPQGATSPVPTTCAACQKVENAFTQTLHPAKQLRVKKKLSHWVNQPCSIAAMAAAKAGSESSADKECLATQNVTRRQGLARVAALTLLSALADVSKCSKARADTPYSQTQGKQTVVGLLKGRLRACPSDYNPNCVSSASNNASYMSPWELPERLQGQSSKAAQAIETAVLATQKNATILKSEPIDDKHYVLAEVDGRFGRDLIEFLVKRDVVTYRSIAEKVIFVYPFTTPISDLDAQRKRMEQLRQEIGWRLVGCELIECYQ</sequence>
<protein>
    <recommendedName>
        <fullName evidence="3">Thylakoid lumenal 17.9 kDa protein</fullName>
    </recommendedName>
</protein>
<reference evidence="1 2" key="1">
    <citation type="journal article" date="2014" name="Nat. Commun.">
        <title>Klebsormidium flaccidum genome reveals primary factors for plant terrestrial adaptation.</title>
        <authorList>
            <person name="Hori K."/>
            <person name="Maruyama F."/>
            <person name="Fujisawa T."/>
            <person name="Togashi T."/>
            <person name="Yamamoto N."/>
            <person name="Seo M."/>
            <person name="Sato S."/>
            <person name="Yamada T."/>
            <person name="Mori H."/>
            <person name="Tajima N."/>
            <person name="Moriyama T."/>
            <person name="Ikeuchi M."/>
            <person name="Watanabe M."/>
            <person name="Wada H."/>
            <person name="Kobayashi K."/>
            <person name="Saito M."/>
            <person name="Masuda T."/>
            <person name="Sasaki-Sekimoto Y."/>
            <person name="Mashiguchi K."/>
            <person name="Awai K."/>
            <person name="Shimojima M."/>
            <person name="Masuda S."/>
            <person name="Iwai M."/>
            <person name="Nobusawa T."/>
            <person name="Narise T."/>
            <person name="Kondo S."/>
            <person name="Saito H."/>
            <person name="Sato R."/>
            <person name="Murakawa M."/>
            <person name="Ihara Y."/>
            <person name="Oshima-Yamada Y."/>
            <person name="Ohtaka K."/>
            <person name="Satoh M."/>
            <person name="Sonobe K."/>
            <person name="Ishii M."/>
            <person name="Ohtani R."/>
            <person name="Kanamori-Sato M."/>
            <person name="Honoki R."/>
            <person name="Miyazaki D."/>
            <person name="Mochizuki H."/>
            <person name="Umetsu J."/>
            <person name="Higashi K."/>
            <person name="Shibata D."/>
            <person name="Kamiya Y."/>
            <person name="Sato N."/>
            <person name="Nakamura Y."/>
            <person name="Tabata S."/>
            <person name="Ida S."/>
            <person name="Kurokawa K."/>
            <person name="Ohta H."/>
        </authorList>
    </citation>
    <scope>NUCLEOTIDE SEQUENCE [LARGE SCALE GENOMIC DNA]</scope>
    <source>
        <strain evidence="1 2">NIES-2285</strain>
    </source>
</reference>